<protein>
    <submittedName>
        <fullName evidence="2">Uncharacterized protein</fullName>
    </submittedName>
</protein>
<dbReference type="AlphaFoldDB" id="G0U415"/>
<organism evidence="2">
    <name type="scientific">Trypanosoma vivax (strain Y486)</name>
    <dbReference type="NCBI Taxonomy" id="1055687"/>
    <lineage>
        <taxon>Eukaryota</taxon>
        <taxon>Discoba</taxon>
        <taxon>Euglenozoa</taxon>
        <taxon>Kinetoplastea</taxon>
        <taxon>Metakinetoplastina</taxon>
        <taxon>Trypanosomatida</taxon>
        <taxon>Trypanosomatidae</taxon>
        <taxon>Trypanosoma</taxon>
        <taxon>Duttonella</taxon>
    </lineage>
</organism>
<dbReference type="VEuPathDB" id="TriTrypDB:TvY486_1012200"/>
<proteinExistence type="predicted"/>
<name>G0U415_TRYVY</name>
<feature type="region of interest" description="Disordered" evidence="1">
    <location>
        <begin position="404"/>
        <end position="433"/>
    </location>
</feature>
<gene>
    <name evidence="2" type="ORF">TVY486_1012200</name>
</gene>
<evidence type="ECO:0000256" key="1">
    <source>
        <dbReference type="SAM" id="MobiDB-lite"/>
    </source>
</evidence>
<evidence type="ECO:0000313" key="2">
    <source>
        <dbReference type="EMBL" id="CCC52177.1"/>
    </source>
</evidence>
<dbReference type="EMBL" id="HE573026">
    <property type="protein sequence ID" value="CCC52177.1"/>
    <property type="molecule type" value="Genomic_DNA"/>
</dbReference>
<accession>G0U415</accession>
<reference evidence="2" key="1">
    <citation type="journal article" date="2012" name="Proc. Natl. Acad. Sci. U.S.A.">
        <title>Antigenic diversity is generated by distinct evolutionary mechanisms in African trypanosome species.</title>
        <authorList>
            <person name="Jackson A.P."/>
            <person name="Berry A."/>
            <person name="Aslett M."/>
            <person name="Allison H.C."/>
            <person name="Burton P."/>
            <person name="Vavrova-Anderson J."/>
            <person name="Brown R."/>
            <person name="Browne H."/>
            <person name="Corton N."/>
            <person name="Hauser H."/>
            <person name="Gamble J."/>
            <person name="Gilderthorp R."/>
            <person name="Marcello L."/>
            <person name="McQuillan J."/>
            <person name="Otto T.D."/>
            <person name="Quail M.A."/>
            <person name="Sanders M.J."/>
            <person name="van Tonder A."/>
            <person name="Ginger M.L."/>
            <person name="Field M.C."/>
            <person name="Barry J.D."/>
            <person name="Hertz-Fowler C."/>
            <person name="Berriman M."/>
        </authorList>
    </citation>
    <scope>NUCLEOTIDE SEQUENCE</scope>
    <source>
        <strain evidence="2">Y486</strain>
    </source>
</reference>
<sequence>MMRRHFSGVCFTMTLYNHFFSAPQAATMARPTPRAFNSVVSSVSSLHAQSRSLLSQPRCHEPSPTIVNEAVDNGHLCIENDDATLEEYEELLLASAEHDSGSEDVSAFASDTKAVHQGSGGESPTPSAMDLVNCILDLLPSDGTAIRLTAITPAIDAEAVSEVCGSVLKFIQLFPHRFCCHKMEDHDGGLRWFVGRAKPSESPQNIPIFPSVALNQAAHCAAQETQVNSAQRHVKLHEVHKVLSNSEKVDVLQRLKEFIPAGEAVATVGLLQSLPFELQDLIRSSVGGVVRLLKEPFAEEYVDLSADTLLVAQKGVLTLQGVEVYNRDVGYTAAKGCVAPVLAASEDYAEDAWEVELDLESNDAVLAEDADLDGTPLSEADSNFFHNAAQETCAFPPIASVIPPAPPKPQKRVEKPKTPPPLPRVRAEKEPRSVKMTPEELLRVHTEVARLRGRRSPRELLDLFVECIPTVYVQVQKIKVTEALARVLGPLNTLHKVIRIYSYYFDWDREADTVRLKPSLEHSRLGVANALYEANTAGYVTSVSGPRKLQQTDATRAFPVLQTPLRTKGTAPPKNADASSKSGLELPAVSSLPSVETFALLEALPHDQYIDLSEWANAANTSEAVVERFARSPGSSDFLLFRDPDNAEDGRAVLCRLRPYWLAPGCSGELGVDDSPEMAFVSRHLKPLWMSVERVMQKLSLTEHKLVLAAAQSYGGVTQWLRQHGRICWVDAKAQKVRRYCASEELDDVTHVLVLYLQSTLSTELVPFSRLLLDSSVEGGRLDRCRGIKGLLIYGYSVWKRDVQDANVMGDKRQTTENIHQDNILKFLAHHRQRIDVKVEDKELWVGRHSYFRQRK</sequence>